<dbReference type="Gene3D" id="1.10.1400.10">
    <property type="match status" value="1"/>
</dbReference>
<dbReference type="InterPro" id="IPR002692">
    <property type="entry name" value="S45"/>
</dbReference>
<dbReference type="PANTHER" id="PTHR34218:SF4">
    <property type="entry name" value="ACYL-HOMOSERINE LACTONE ACYLASE QUIP"/>
    <property type="match status" value="1"/>
</dbReference>
<name>A0A3Q9FL43_9BACT</name>
<dbReference type="EMBL" id="CP034562">
    <property type="protein sequence ID" value="AZQ62182.1"/>
    <property type="molecule type" value="Genomic_DNA"/>
</dbReference>
<dbReference type="GO" id="GO:0016811">
    <property type="term" value="F:hydrolase activity, acting on carbon-nitrogen (but not peptide) bonds, in linear amides"/>
    <property type="evidence" value="ECO:0007669"/>
    <property type="project" value="InterPro"/>
</dbReference>
<comment type="similarity">
    <text evidence="1">Belongs to the peptidase S45 family.</text>
</comment>
<comment type="cofactor">
    <cofactor evidence="5">
        <name>Ca(2+)</name>
        <dbReference type="ChEBI" id="CHEBI:29108"/>
    </cofactor>
    <text evidence="5">Binds 1 Ca(2+) ion per dimer.</text>
</comment>
<evidence type="ECO:0000256" key="1">
    <source>
        <dbReference type="ARBA" id="ARBA00006586"/>
    </source>
</evidence>
<dbReference type="Proteomes" id="UP000267268">
    <property type="component" value="Chromosome 1"/>
</dbReference>
<dbReference type="SUPFAM" id="SSF56235">
    <property type="entry name" value="N-terminal nucleophile aminohydrolases (Ntn hydrolases)"/>
    <property type="match status" value="1"/>
</dbReference>
<dbReference type="InterPro" id="IPR043147">
    <property type="entry name" value="Penicillin_amidase_A-knob"/>
</dbReference>
<keyword evidence="7" id="KW-1185">Reference proteome</keyword>
<dbReference type="Gene3D" id="3.60.20.10">
    <property type="entry name" value="Glutamine Phosphoribosylpyrophosphate, subunit 1, domain 1"/>
    <property type="match status" value="1"/>
</dbReference>
<keyword evidence="2" id="KW-0378">Hydrolase</keyword>
<dbReference type="InterPro" id="IPR023343">
    <property type="entry name" value="Penicillin_amidase_dom1"/>
</dbReference>
<dbReference type="GO" id="GO:0046872">
    <property type="term" value="F:metal ion binding"/>
    <property type="evidence" value="ECO:0007669"/>
    <property type="project" value="UniProtKB-KW"/>
</dbReference>
<reference evidence="6 7" key="1">
    <citation type="submission" date="2018-12" db="EMBL/GenBank/DDBJ databases">
        <title>Flammeovirga pectinis sp. nov., isolated from the gut of the Korean scallop, Patinopecten yessoensis.</title>
        <authorList>
            <person name="Bae J.-W."/>
            <person name="Jeong Y.-S."/>
            <person name="Kang W."/>
        </authorList>
    </citation>
    <scope>NUCLEOTIDE SEQUENCE [LARGE SCALE GENOMIC DNA]</scope>
    <source>
        <strain evidence="6 7">L12M1</strain>
    </source>
</reference>
<evidence type="ECO:0000313" key="6">
    <source>
        <dbReference type="EMBL" id="AZQ62182.1"/>
    </source>
</evidence>
<evidence type="ECO:0000313" key="7">
    <source>
        <dbReference type="Proteomes" id="UP000267268"/>
    </source>
</evidence>
<dbReference type="RefSeq" id="WP_126613429.1">
    <property type="nucleotide sequence ID" value="NZ_CP034562.1"/>
</dbReference>
<proteinExistence type="inferred from homology"/>
<evidence type="ECO:0000256" key="2">
    <source>
        <dbReference type="ARBA" id="ARBA00022801"/>
    </source>
</evidence>
<dbReference type="InterPro" id="IPR029055">
    <property type="entry name" value="Ntn_hydrolases_N"/>
</dbReference>
<dbReference type="InterPro" id="IPR014395">
    <property type="entry name" value="Pen/GL7ACA/AHL_acylase"/>
</dbReference>
<sequence length="816" mass="94459">MRSSIAGIISAFTFFCIVALDSNIKSLPPLGRFLDPFQGFWQNEVRDEKLPETLTLPTMISDGTVFYDSILVPHVYAENDHDLYLLQGYITARHRLWQMDFISKVASGRLSEILGDKFVNFDKGMRRQGLQFGAEQFVETIKNDKKMISLINAYCSGVNAYIDELNYSDYPVEYKFFNYKPEHWTPLKVALVFKYIQYSLSGPDNDFENSNSFQLLGKKNFDLLFPEILPFQETIAHNDSVWANIQPLKVKVPTDYKMLSGLRKHAIEKEDPDNGSNNWAISGAKTLNGNPILCNDPHLTLSLPSIWFSIQLTSQESNTLGMSIPGVPCIITGANQDIAWGVTSARRDDRDWYKILFQDKSQTHYLIDNYWDKAELRIEEIKIREKDPVMDTVRYTKWGPVIYDKSFGQTNQKQGYALRWSGHDPSKELKAIYKINKAKDYTEFNDALKYFFGPALNFAFISNTNTIAMNIQARFPNRWKEQGKFVLDGTRSDTKWQSYIPQEHNISVVDPKIGYVSSANEHPAGENYPYYTYGQYYEYYRNRRIHDLLDSAQELTVSDLGNMMNDNYSLFAEENLQFLLKHINLNNLSDEEQSVFNLLRNWDYKYSPGEIHSIYFEEWAKSIMQLVWDEFHEHPTKSYAIPSRANTFYLLKNNPNFSFFDELETSKSESIDDLINESFSLSIKKVNKWKEENSEEDLNWSNYKHTTIQHLGRLPGFEIDKLKSGGYKGIINAMKEKHGPSYRMLVEMTKNGPVCYQAIPGGQSGNPGSPYYDNMVPYFEEGKLFKVNFYKAEDFKNSDNPPTSLLKVEEIKKLNE</sequence>
<dbReference type="Gene3D" id="2.30.120.10">
    <property type="match status" value="1"/>
</dbReference>
<keyword evidence="5" id="KW-0106">Calcium</keyword>
<evidence type="ECO:0000256" key="4">
    <source>
        <dbReference type="PIRSR" id="PIRSR001227-1"/>
    </source>
</evidence>
<protein>
    <submittedName>
        <fullName evidence="6">Penicillin acylase family protein</fullName>
    </submittedName>
</protein>
<keyword evidence="3" id="KW-0865">Zymogen</keyword>
<dbReference type="AlphaFoldDB" id="A0A3Q9FL43"/>
<evidence type="ECO:0000256" key="3">
    <source>
        <dbReference type="ARBA" id="ARBA00023145"/>
    </source>
</evidence>
<dbReference type="GO" id="GO:0017000">
    <property type="term" value="P:antibiotic biosynthetic process"/>
    <property type="evidence" value="ECO:0007669"/>
    <property type="project" value="InterPro"/>
</dbReference>
<evidence type="ECO:0000256" key="5">
    <source>
        <dbReference type="PIRSR" id="PIRSR001227-2"/>
    </source>
</evidence>
<dbReference type="InterPro" id="IPR043146">
    <property type="entry name" value="Penicillin_amidase_N_B-knob"/>
</dbReference>
<dbReference type="CDD" id="cd03747">
    <property type="entry name" value="Ntn_PGA_like"/>
    <property type="match status" value="1"/>
</dbReference>
<feature type="active site" description="Nucleophile" evidence="4">
    <location>
        <position position="276"/>
    </location>
</feature>
<feature type="binding site" evidence="5">
    <location>
        <position position="351"/>
    </location>
    <ligand>
        <name>Ca(2+)</name>
        <dbReference type="ChEBI" id="CHEBI:29108"/>
    </ligand>
</feature>
<dbReference type="Pfam" id="PF01804">
    <property type="entry name" value="Penicil_amidase"/>
    <property type="match status" value="1"/>
</dbReference>
<organism evidence="6 7">
    <name type="scientific">Flammeovirga pectinis</name>
    <dbReference type="NCBI Taxonomy" id="2494373"/>
    <lineage>
        <taxon>Bacteria</taxon>
        <taxon>Pseudomonadati</taxon>
        <taxon>Bacteroidota</taxon>
        <taxon>Cytophagia</taxon>
        <taxon>Cytophagales</taxon>
        <taxon>Flammeovirgaceae</taxon>
        <taxon>Flammeovirga</taxon>
    </lineage>
</organism>
<keyword evidence="5" id="KW-0479">Metal-binding</keyword>
<dbReference type="KEGG" id="fll:EI427_08015"/>
<dbReference type="PANTHER" id="PTHR34218">
    <property type="entry name" value="PEPTIDASE S45 PENICILLIN AMIDASE"/>
    <property type="match status" value="1"/>
</dbReference>
<dbReference type="PIRSF" id="PIRSF001227">
    <property type="entry name" value="Pen_acylase"/>
    <property type="match status" value="1"/>
</dbReference>
<gene>
    <name evidence="6" type="ORF">EI427_08015</name>
</gene>
<dbReference type="OrthoDB" id="9759796at2"/>
<feature type="binding site" evidence="5">
    <location>
        <position position="348"/>
    </location>
    <ligand>
        <name>Ca(2+)</name>
        <dbReference type="ChEBI" id="CHEBI:29108"/>
    </ligand>
</feature>
<accession>A0A3Q9FL43</accession>
<dbReference type="Gene3D" id="1.10.439.10">
    <property type="entry name" value="Penicillin Amidohydrolase, domain 1"/>
    <property type="match status" value="1"/>
</dbReference>